<feature type="transmembrane region" description="Helical" evidence="1">
    <location>
        <begin position="112"/>
        <end position="130"/>
    </location>
</feature>
<protein>
    <submittedName>
        <fullName evidence="2">DUF5009 domain-containing protein</fullName>
    </submittedName>
</protein>
<organism evidence="2 3">
    <name type="scientific">Clostridium tanneri</name>
    <dbReference type="NCBI Taxonomy" id="3037988"/>
    <lineage>
        <taxon>Bacteria</taxon>
        <taxon>Bacillati</taxon>
        <taxon>Bacillota</taxon>
        <taxon>Clostridia</taxon>
        <taxon>Eubacteriales</taxon>
        <taxon>Clostridiaceae</taxon>
        <taxon>Clostridium</taxon>
    </lineage>
</organism>
<evidence type="ECO:0000256" key="1">
    <source>
        <dbReference type="SAM" id="Phobius"/>
    </source>
</evidence>
<keyword evidence="3" id="KW-1185">Reference proteome</keyword>
<dbReference type="PANTHER" id="PTHR31061:SF24">
    <property type="entry name" value="LD22376P"/>
    <property type="match status" value="1"/>
</dbReference>
<dbReference type="Proteomes" id="UP001281656">
    <property type="component" value="Unassembled WGS sequence"/>
</dbReference>
<dbReference type="PANTHER" id="PTHR31061">
    <property type="entry name" value="LD22376P"/>
    <property type="match status" value="1"/>
</dbReference>
<accession>A0ABU4JWR0</accession>
<evidence type="ECO:0000313" key="2">
    <source>
        <dbReference type="EMBL" id="MDW8802599.1"/>
    </source>
</evidence>
<reference evidence="2 3" key="1">
    <citation type="submission" date="2023-04" db="EMBL/GenBank/DDBJ databases">
        <title>Clostridium tannerae sp. nov., isolated from the fecal material of an alpaca.</title>
        <authorList>
            <person name="Miller S."/>
            <person name="Hendry M."/>
            <person name="King J."/>
            <person name="Sankaranarayanan K."/>
            <person name="Lawson P.A."/>
        </authorList>
    </citation>
    <scope>NUCLEOTIDE SEQUENCE [LARGE SCALE GENOMIC DNA]</scope>
    <source>
        <strain evidence="2 3">A1-XYC3</strain>
    </source>
</reference>
<dbReference type="EMBL" id="JARUJP010000024">
    <property type="protein sequence ID" value="MDW8802599.1"/>
    <property type="molecule type" value="Genomic_DNA"/>
</dbReference>
<sequence>MNSRIRSVDVLRGFAVAMMVLCNNPGNTDRNYIQLRHMPWGGLTFADFAFPFFIIVMGITIPVVIEKRLALKVGMAAIISKVFIRSIILILLGLFLNGFPIFDFHSMRIPSVLARLGIVYLFASIVFLIVKKSFKDDRYVIGSLIIISFIIILGYYFFIKPYGFNIEGNLEQKIDSYYLSGHLAYITWDPEGIISTIPSIATGLLGCIMGCLLNYKNINDYYKVAGMIALSIVGFIGASLFSRVIPYNKMIWTSSFVLITGAVAALSLALLYLVCDIYKKEGLLKPFIFLGSSPIFVYLVSELIRKTIWRIPIYDAQFKEPLLFCRWVTLRFVTPWAGQWLDSLYFSILYVMLWMWISSKLYAKDKIIKI</sequence>
<keyword evidence="1" id="KW-0472">Membrane</keyword>
<keyword evidence="1" id="KW-0812">Transmembrane</keyword>
<feature type="transmembrane region" description="Helical" evidence="1">
    <location>
        <begin position="251"/>
        <end position="275"/>
    </location>
</feature>
<comment type="caution">
    <text evidence="2">The sequence shown here is derived from an EMBL/GenBank/DDBJ whole genome shotgun (WGS) entry which is preliminary data.</text>
</comment>
<feature type="transmembrane region" description="Helical" evidence="1">
    <location>
        <begin position="139"/>
        <end position="159"/>
    </location>
</feature>
<feature type="transmembrane region" description="Helical" evidence="1">
    <location>
        <begin position="48"/>
        <end position="65"/>
    </location>
</feature>
<keyword evidence="1" id="KW-1133">Transmembrane helix</keyword>
<feature type="transmembrane region" description="Helical" evidence="1">
    <location>
        <begin position="344"/>
        <end position="363"/>
    </location>
</feature>
<feature type="transmembrane region" description="Helical" evidence="1">
    <location>
        <begin position="225"/>
        <end position="245"/>
    </location>
</feature>
<proteinExistence type="predicted"/>
<feature type="transmembrane region" description="Helical" evidence="1">
    <location>
        <begin position="287"/>
        <end position="304"/>
    </location>
</feature>
<feature type="transmembrane region" description="Helical" evidence="1">
    <location>
        <begin position="77"/>
        <end position="100"/>
    </location>
</feature>
<dbReference type="RefSeq" id="WP_318798914.1">
    <property type="nucleotide sequence ID" value="NZ_JARUJP010000024.1"/>
</dbReference>
<evidence type="ECO:0000313" key="3">
    <source>
        <dbReference type="Proteomes" id="UP001281656"/>
    </source>
</evidence>
<name>A0ABU4JWR0_9CLOT</name>
<feature type="transmembrane region" description="Helical" evidence="1">
    <location>
        <begin position="193"/>
        <end position="213"/>
    </location>
</feature>
<gene>
    <name evidence="2" type="ORF">P8V03_15740</name>
</gene>